<feature type="chain" id="PRO_5020039923" evidence="2">
    <location>
        <begin position="25"/>
        <end position="711"/>
    </location>
</feature>
<feature type="signal peptide" evidence="2">
    <location>
        <begin position="1"/>
        <end position="24"/>
    </location>
</feature>
<evidence type="ECO:0000313" key="4">
    <source>
        <dbReference type="Proteomes" id="UP000501690"/>
    </source>
</evidence>
<dbReference type="EMBL" id="CP039346">
    <property type="protein sequence ID" value="QCD82091.1"/>
    <property type="molecule type" value="Genomic_DNA"/>
</dbReference>
<dbReference type="Pfam" id="PF00657">
    <property type="entry name" value="Lipase_GDSL"/>
    <property type="match status" value="2"/>
</dbReference>
<sequence length="711" mass="78105">MSLLCGKLLSQWLLVILMFQHVSALTIPNNETVPAVIVFGDSIVDTGNNNYISTLVKCNFPPYGRDFAEGNHPSGRFSNGLVPSDIIAAKFGVKKFLPPYLDPSLQLQDLLTGVSFASGGAGYDPLTAELVSVMSLSDQLVMFKEYIKKINDAVGGNRTTHIVSKSVYIICIGSDDIANTYTQSPFRRAEYDIPSYTDLMASEASKFLETLYGMGARRIGVFGVPAIGCVPSQRTMGGGLDRACVASSNEAAMLFNSKLSSQMDALGKKLPDTRLVYLDSYHGLLKMITNPAKYGFEVIVKGCCGTGNIEVSILCNRYVINTCSNSSDYIFWDSYHPTERAYYVLNSGHMMMNLFTLKSLNVCLFVVLFYISGVTAKSQTNYSKFAFPAVIAFGDSILDTGNNDYIETIMKADFRPYGRDFLGGKPTGRFSNGRIPSDFLAEKFGIKETLPPYLDPTLVIEDLLTGVSFASAGSGYDPLTTELAAVLSVEDQLNMFKEYIEKLKADAGKERTAFILAESIFFISMGSNDVSVTYFMSPYRRNECSVEEYTSMLVKISSDFVQELYKYGARKIGVLSLAPLGCVPLQRTLGGGGERNCVESINQAAMVFNSKLSSSIEALNKSLPKARLVYLDNYSELNEIIQHYNKFGFEAGDTACCGVANIEAGILCNSFSLKICQNATKYVFWDSIHPTERTYNMLVTSIIGKNVDKFA</sequence>
<dbReference type="GO" id="GO:0006629">
    <property type="term" value="P:lipid metabolic process"/>
    <property type="evidence" value="ECO:0007669"/>
    <property type="project" value="InterPro"/>
</dbReference>
<dbReference type="AlphaFoldDB" id="A0A4D6L0T2"/>
<dbReference type="FunFam" id="3.40.50.1110:FF:000003">
    <property type="entry name" value="GDSL esterase/lipase APG"/>
    <property type="match status" value="2"/>
</dbReference>
<organism evidence="3 4">
    <name type="scientific">Vigna unguiculata</name>
    <name type="common">Cowpea</name>
    <dbReference type="NCBI Taxonomy" id="3917"/>
    <lineage>
        <taxon>Eukaryota</taxon>
        <taxon>Viridiplantae</taxon>
        <taxon>Streptophyta</taxon>
        <taxon>Embryophyta</taxon>
        <taxon>Tracheophyta</taxon>
        <taxon>Spermatophyta</taxon>
        <taxon>Magnoliopsida</taxon>
        <taxon>eudicotyledons</taxon>
        <taxon>Gunneridae</taxon>
        <taxon>Pentapetalae</taxon>
        <taxon>rosids</taxon>
        <taxon>fabids</taxon>
        <taxon>Fabales</taxon>
        <taxon>Fabaceae</taxon>
        <taxon>Papilionoideae</taxon>
        <taxon>50 kb inversion clade</taxon>
        <taxon>NPAAA clade</taxon>
        <taxon>indigoferoid/millettioid clade</taxon>
        <taxon>Phaseoleae</taxon>
        <taxon>Vigna</taxon>
    </lineage>
</organism>
<dbReference type="GO" id="GO:0016298">
    <property type="term" value="F:lipase activity"/>
    <property type="evidence" value="ECO:0007669"/>
    <property type="project" value="InterPro"/>
</dbReference>
<dbReference type="InterPro" id="IPR036514">
    <property type="entry name" value="SGNH_hydro_sf"/>
</dbReference>
<dbReference type="Gene3D" id="3.40.50.1110">
    <property type="entry name" value="SGNH hydrolase"/>
    <property type="match status" value="2"/>
</dbReference>
<evidence type="ECO:0000256" key="2">
    <source>
        <dbReference type="SAM" id="SignalP"/>
    </source>
</evidence>
<accession>A0A4D6L0T2</accession>
<gene>
    <name evidence="3" type="ORF">DEO72_LG2g2424</name>
</gene>
<proteinExistence type="inferred from homology"/>
<reference evidence="3 4" key="1">
    <citation type="submission" date="2019-04" db="EMBL/GenBank/DDBJ databases">
        <title>An improved genome assembly and genetic linkage map for asparagus bean, Vigna unguiculata ssp. sesquipedialis.</title>
        <authorList>
            <person name="Xia Q."/>
            <person name="Zhang R."/>
            <person name="Dong Y."/>
        </authorList>
    </citation>
    <scope>NUCLEOTIDE SEQUENCE [LARGE SCALE GENOMIC DNA]</scope>
    <source>
        <tissue evidence="3">Leaf</tissue>
    </source>
</reference>
<dbReference type="Proteomes" id="UP000501690">
    <property type="component" value="Linkage Group LG2"/>
</dbReference>
<protein>
    <submittedName>
        <fullName evidence="3">Zeta-carotene desaturase</fullName>
    </submittedName>
</protein>
<dbReference type="PANTHER" id="PTHR45642">
    <property type="entry name" value="GDSL ESTERASE/LIPASE EXL3"/>
    <property type="match status" value="1"/>
</dbReference>
<dbReference type="InterPro" id="IPR050592">
    <property type="entry name" value="GDSL_lipolytic_enzyme"/>
</dbReference>
<comment type="similarity">
    <text evidence="1">Belongs to the 'GDSL' lipolytic enzyme family.</text>
</comment>
<name>A0A4D6L0T2_VIGUN</name>
<dbReference type="InterPro" id="IPR001087">
    <property type="entry name" value="GDSL"/>
</dbReference>
<dbReference type="InterPro" id="IPR035669">
    <property type="entry name" value="SGNH_plant_lipase-like"/>
</dbReference>
<dbReference type="PANTHER" id="PTHR45642:SF95">
    <property type="entry name" value="GDSL-LIKE LIPASE_ACYLHYDROLASE FAMILY PROTEIN, EXPRESSED"/>
    <property type="match status" value="1"/>
</dbReference>
<dbReference type="CDD" id="cd01837">
    <property type="entry name" value="SGNH_plant_lipase_like"/>
    <property type="match status" value="2"/>
</dbReference>
<dbReference type="InterPro" id="IPR008265">
    <property type="entry name" value="Lipase_GDSL_AS"/>
</dbReference>
<evidence type="ECO:0000313" key="3">
    <source>
        <dbReference type="EMBL" id="QCD82091.1"/>
    </source>
</evidence>
<dbReference type="PROSITE" id="PS01098">
    <property type="entry name" value="LIPASE_GDSL_SER"/>
    <property type="match status" value="2"/>
</dbReference>
<keyword evidence="2" id="KW-0732">Signal</keyword>
<evidence type="ECO:0000256" key="1">
    <source>
        <dbReference type="ARBA" id="ARBA00008668"/>
    </source>
</evidence>
<dbReference type="GO" id="GO:0005576">
    <property type="term" value="C:extracellular region"/>
    <property type="evidence" value="ECO:0007669"/>
    <property type="project" value="TreeGrafter"/>
</dbReference>
<keyword evidence="4" id="KW-1185">Reference proteome</keyword>